<evidence type="ECO:0000313" key="1">
    <source>
        <dbReference type="EMBL" id="KAK3313227.1"/>
    </source>
</evidence>
<dbReference type="EMBL" id="JAUEDM010000008">
    <property type="protein sequence ID" value="KAK3313227.1"/>
    <property type="molecule type" value="Genomic_DNA"/>
</dbReference>
<protein>
    <submittedName>
        <fullName evidence="1">Uncharacterized protein</fullName>
    </submittedName>
</protein>
<accession>A0AAE0HV90</accession>
<sequence>MHERLRSGPPPTVVPLLCCTWFSRIFPGSLGGQDAPQHDGHKCQVSTQARVLGDILRKRKSPPNRKMEEALGHTRAHLGTYTCDYKPPRSIIQREGTYYHFPNLDRAWWHHGYDPLTGLLGNLINPSTTLCLIRTCKSELSIMISNLHIAFRTAVLAFTVIDCNLD</sequence>
<evidence type="ECO:0000313" key="2">
    <source>
        <dbReference type="Proteomes" id="UP001283341"/>
    </source>
</evidence>
<dbReference type="Proteomes" id="UP001283341">
    <property type="component" value="Unassembled WGS sequence"/>
</dbReference>
<proteinExistence type="predicted"/>
<dbReference type="AlphaFoldDB" id="A0AAE0HV90"/>
<name>A0AAE0HV90_9PEZI</name>
<organism evidence="1 2">
    <name type="scientific">Apodospora peruviana</name>
    <dbReference type="NCBI Taxonomy" id="516989"/>
    <lineage>
        <taxon>Eukaryota</taxon>
        <taxon>Fungi</taxon>
        <taxon>Dikarya</taxon>
        <taxon>Ascomycota</taxon>
        <taxon>Pezizomycotina</taxon>
        <taxon>Sordariomycetes</taxon>
        <taxon>Sordariomycetidae</taxon>
        <taxon>Sordariales</taxon>
        <taxon>Lasiosphaeriaceae</taxon>
        <taxon>Apodospora</taxon>
    </lineage>
</organism>
<reference evidence="1" key="2">
    <citation type="submission" date="2023-06" db="EMBL/GenBank/DDBJ databases">
        <authorList>
            <consortium name="Lawrence Berkeley National Laboratory"/>
            <person name="Haridas S."/>
            <person name="Hensen N."/>
            <person name="Bonometti L."/>
            <person name="Westerberg I."/>
            <person name="Brannstrom I.O."/>
            <person name="Guillou S."/>
            <person name="Cros-Aarteil S."/>
            <person name="Calhoun S."/>
            <person name="Kuo A."/>
            <person name="Mondo S."/>
            <person name="Pangilinan J."/>
            <person name="Riley R."/>
            <person name="Labutti K."/>
            <person name="Andreopoulos B."/>
            <person name="Lipzen A."/>
            <person name="Chen C."/>
            <person name="Yanf M."/>
            <person name="Daum C."/>
            <person name="Ng V."/>
            <person name="Clum A."/>
            <person name="Steindorff A."/>
            <person name="Ohm R."/>
            <person name="Martin F."/>
            <person name="Silar P."/>
            <person name="Natvig D."/>
            <person name="Lalanne C."/>
            <person name="Gautier V."/>
            <person name="Ament-Velasquez S.L."/>
            <person name="Kruys A."/>
            <person name="Hutchinson M.I."/>
            <person name="Powell A.J."/>
            <person name="Barry K."/>
            <person name="Miller A.N."/>
            <person name="Grigoriev I.V."/>
            <person name="Debuchy R."/>
            <person name="Gladieux P."/>
            <person name="Thoren M.H."/>
            <person name="Johannesson H."/>
        </authorList>
    </citation>
    <scope>NUCLEOTIDE SEQUENCE</scope>
    <source>
        <strain evidence="1">CBS 118394</strain>
    </source>
</reference>
<keyword evidence="2" id="KW-1185">Reference proteome</keyword>
<reference evidence="1" key="1">
    <citation type="journal article" date="2023" name="Mol. Phylogenet. Evol.">
        <title>Genome-scale phylogeny and comparative genomics of the fungal order Sordariales.</title>
        <authorList>
            <person name="Hensen N."/>
            <person name="Bonometti L."/>
            <person name="Westerberg I."/>
            <person name="Brannstrom I.O."/>
            <person name="Guillou S."/>
            <person name="Cros-Aarteil S."/>
            <person name="Calhoun S."/>
            <person name="Haridas S."/>
            <person name="Kuo A."/>
            <person name="Mondo S."/>
            <person name="Pangilinan J."/>
            <person name="Riley R."/>
            <person name="LaButti K."/>
            <person name="Andreopoulos B."/>
            <person name="Lipzen A."/>
            <person name="Chen C."/>
            <person name="Yan M."/>
            <person name="Daum C."/>
            <person name="Ng V."/>
            <person name="Clum A."/>
            <person name="Steindorff A."/>
            <person name="Ohm R.A."/>
            <person name="Martin F."/>
            <person name="Silar P."/>
            <person name="Natvig D.O."/>
            <person name="Lalanne C."/>
            <person name="Gautier V."/>
            <person name="Ament-Velasquez S.L."/>
            <person name="Kruys A."/>
            <person name="Hutchinson M.I."/>
            <person name="Powell A.J."/>
            <person name="Barry K."/>
            <person name="Miller A.N."/>
            <person name="Grigoriev I.V."/>
            <person name="Debuchy R."/>
            <person name="Gladieux P."/>
            <person name="Hiltunen Thoren M."/>
            <person name="Johannesson H."/>
        </authorList>
    </citation>
    <scope>NUCLEOTIDE SEQUENCE</scope>
    <source>
        <strain evidence="1">CBS 118394</strain>
    </source>
</reference>
<comment type="caution">
    <text evidence="1">The sequence shown here is derived from an EMBL/GenBank/DDBJ whole genome shotgun (WGS) entry which is preliminary data.</text>
</comment>
<gene>
    <name evidence="1" type="ORF">B0H66DRAFT_538297</name>
</gene>